<sequence length="152" mass="16817">MEVTIRDAEPGDASSLDILRAQALKAAFEDEYDRKTVGDLVATVDEELSTWIDDDQYLVVVAETEVTPVSYATLDRQDGTLLTIVTSPDYQREGFGSAVLSRIESAAGEHGHESLSTTVPRSAMPFFDANEFERIETAEWHGLLGIRLRKPI</sequence>
<evidence type="ECO:0000259" key="1">
    <source>
        <dbReference type="PROSITE" id="PS51186"/>
    </source>
</evidence>
<comment type="caution">
    <text evidence="3">The sequence shown here is derived from an EMBL/GenBank/DDBJ whole genome shotgun (WGS) entry which is preliminary data.</text>
</comment>
<dbReference type="AlphaFoldDB" id="A0AAE3IDI9"/>
<reference evidence="3" key="1">
    <citation type="submission" date="2023-02" db="EMBL/GenBank/DDBJ databases">
        <title>Enrichment on poylsaccharides allowed isolation of novel metabolic and taxonomic groups of Haloarchaea.</title>
        <authorList>
            <person name="Sorokin D.Y."/>
            <person name="Elcheninov A.G."/>
            <person name="Khizhniak T.V."/>
            <person name="Kolganova T.V."/>
            <person name="Kublanov I.V."/>
        </authorList>
    </citation>
    <scope>NUCLEOTIDE SEQUENCE</scope>
    <source>
        <strain evidence="2 4">HArc-curdl5-1</strain>
        <strain evidence="3">HArc-curdl7</strain>
    </source>
</reference>
<keyword evidence="3" id="KW-0012">Acyltransferase</keyword>
<dbReference type="InterPro" id="IPR000182">
    <property type="entry name" value="GNAT_dom"/>
</dbReference>
<proteinExistence type="predicted"/>
<dbReference type="InterPro" id="IPR016181">
    <property type="entry name" value="Acyl_CoA_acyltransferase"/>
</dbReference>
<dbReference type="EC" id="2.3.1.-" evidence="3"/>
<dbReference type="GO" id="GO:0016747">
    <property type="term" value="F:acyltransferase activity, transferring groups other than amino-acyl groups"/>
    <property type="evidence" value="ECO:0007669"/>
    <property type="project" value="InterPro"/>
</dbReference>
<dbReference type="RefSeq" id="WP_315909072.1">
    <property type="nucleotide sequence ID" value="NZ_JAOPKC010000009.1"/>
</dbReference>
<dbReference type="Gene3D" id="3.40.630.30">
    <property type="match status" value="1"/>
</dbReference>
<keyword evidence="3" id="KW-0808">Transferase</keyword>
<evidence type="ECO:0000313" key="2">
    <source>
        <dbReference type="EMBL" id="MCU4718314.1"/>
    </source>
</evidence>
<dbReference type="PROSITE" id="PS51186">
    <property type="entry name" value="GNAT"/>
    <property type="match status" value="1"/>
</dbReference>
<dbReference type="EMBL" id="JAOPKD010000008">
    <property type="protein sequence ID" value="MCU4727238.1"/>
    <property type="molecule type" value="Genomic_DNA"/>
</dbReference>
<evidence type="ECO:0000313" key="5">
    <source>
        <dbReference type="Proteomes" id="UP001209746"/>
    </source>
</evidence>
<gene>
    <name evidence="3" type="ORF">OB914_09685</name>
    <name evidence="2" type="ORF">OB916_09595</name>
</gene>
<dbReference type="Proteomes" id="UP001209746">
    <property type="component" value="Unassembled WGS sequence"/>
</dbReference>
<dbReference type="Proteomes" id="UP001208186">
    <property type="component" value="Unassembled WGS sequence"/>
</dbReference>
<dbReference type="EMBL" id="JAOPKC010000009">
    <property type="protein sequence ID" value="MCU4718314.1"/>
    <property type="molecule type" value="Genomic_DNA"/>
</dbReference>
<protein>
    <submittedName>
        <fullName evidence="3">GNAT family N-acetyltransferase</fullName>
        <ecNumber evidence="3">2.3.1.-</ecNumber>
    </submittedName>
</protein>
<feature type="domain" description="N-acetyltransferase" evidence="1">
    <location>
        <begin position="3"/>
        <end position="152"/>
    </location>
</feature>
<accession>A0AAE3IDI9</accession>
<name>A0AAE3IDI9_9EURY</name>
<organism evidence="3 5">
    <name type="scientific">Halapricum hydrolyticum</name>
    <dbReference type="NCBI Taxonomy" id="2979991"/>
    <lineage>
        <taxon>Archaea</taxon>
        <taxon>Methanobacteriati</taxon>
        <taxon>Methanobacteriota</taxon>
        <taxon>Stenosarchaea group</taxon>
        <taxon>Halobacteria</taxon>
        <taxon>Halobacteriales</taxon>
        <taxon>Haloarculaceae</taxon>
        <taxon>Halapricum</taxon>
    </lineage>
</organism>
<dbReference type="CDD" id="cd04301">
    <property type="entry name" value="NAT_SF"/>
    <property type="match status" value="1"/>
</dbReference>
<dbReference type="Pfam" id="PF13673">
    <property type="entry name" value="Acetyltransf_10"/>
    <property type="match status" value="1"/>
</dbReference>
<evidence type="ECO:0000313" key="3">
    <source>
        <dbReference type="EMBL" id="MCU4727238.1"/>
    </source>
</evidence>
<keyword evidence="4" id="KW-1185">Reference proteome</keyword>
<dbReference type="SUPFAM" id="SSF55729">
    <property type="entry name" value="Acyl-CoA N-acyltransferases (Nat)"/>
    <property type="match status" value="1"/>
</dbReference>
<evidence type="ECO:0000313" key="4">
    <source>
        <dbReference type="Proteomes" id="UP001208186"/>
    </source>
</evidence>